<evidence type="ECO:0000313" key="2">
    <source>
        <dbReference type="Proteomes" id="UP000823934"/>
    </source>
</evidence>
<reference evidence="1" key="1">
    <citation type="journal article" date="2021" name="PeerJ">
        <title>Extensive microbial diversity within the chicken gut microbiome revealed by metagenomics and culture.</title>
        <authorList>
            <person name="Gilroy R."/>
            <person name="Ravi A."/>
            <person name="Getino M."/>
            <person name="Pursley I."/>
            <person name="Horton D.L."/>
            <person name="Alikhan N.F."/>
            <person name="Baker D."/>
            <person name="Gharbi K."/>
            <person name="Hall N."/>
            <person name="Watson M."/>
            <person name="Adriaenssens E.M."/>
            <person name="Foster-Nyarko E."/>
            <person name="Jarju S."/>
            <person name="Secka A."/>
            <person name="Antonio M."/>
            <person name="Oren A."/>
            <person name="Chaudhuri R.R."/>
            <person name="La Ragione R."/>
            <person name="Hildebrand F."/>
            <person name="Pallen M.J."/>
        </authorList>
    </citation>
    <scope>NUCLEOTIDE SEQUENCE</scope>
    <source>
        <strain evidence="1">CHK160-9182</strain>
    </source>
</reference>
<comment type="caution">
    <text evidence="1">The sequence shown here is derived from an EMBL/GenBank/DDBJ whole genome shotgun (WGS) entry which is preliminary data.</text>
</comment>
<name>A0A9D1TU96_9GAMM</name>
<dbReference type="Pfam" id="PF12869">
    <property type="entry name" value="tRNA_anti-like"/>
    <property type="match status" value="1"/>
</dbReference>
<gene>
    <name evidence="1" type="ORF">H9889_06660</name>
</gene>
<dbReference type="InterPro" id="IPR024422">
    <property type="entry name" value="Protein_unknown_function_OB"/>
</dbReference>
<keyword evidence="1" id="KW-0449">Lipoprotein</keyword>
<dbReference type="EMBL" id="DXHP01000146">
    <property type="protein sequence ID" value="HIW06991.1"/>
    <property type="molecule type" value="Genomic_DNA"/>
</dbReference>
<protein>
    <submittedName>
        <fullName evidence="1">OB-fold putative lipoprotein</fullName>
    </submittedName>
</protein>
<dbReference type="Proteomes" id="UP000823934">
    <property type="component" value="Unassembled WGS sequence"/>
</dbReference>
<sequence length="154" mass="16526">MKSIFVKSTLVLAVLGGLAGCKTINDALDGVNNALSDMNSALNPAEEVSASQICKEWRNNETRANAAWLNKNIILKGKISSISNYDTVSYDKNSMVHLDVNGGVRAAFVFANNNAVMDFNKGQRITLKGKLTNISHNIGSGSCSFILDNSSKVN</sequence>
<dbReference type="PROSITE" id="PS51257">
    <property type="entry name" value="PROKAR_LIPOPROTEIN"/>
    <property type="match status" value="1"/>
</dbReference>
<accession>A0A9D1TU96</accession>
<organism evidence="1 2">
    <name type="scientific">Candidatus Ignatzschineria merdigallinarum</name>
    <dbReference type="NCBI Taxonomy" id="2838621"/>
    <lineage>
        <taxon>Bacteria</taxon>
        <taxon>Pseudomonadati</taxon>
        <taxon>Pseudomonadota</taxon>
        <taxon>Gammaproteobacteria</taxon>
        <taxon>Cardiobacteriales</taxon>
        <taxon>Ignatzschineriaceae</taxon>
        <taxon>Ignatzschineria</taxon>
    </lineage>
</organism>
<dbReference type="AlphaFoldDB" id="A0A9D1TU96"/>
<proteinExistence type="predicted"/>
<evidence type="ECO:0000313" key="1">
    <source>
        <dbReference type="EMBL" id="HIW06991.1"/>
    </source>
</evidence>
<reference evidence="1" key="2">
    <citation type="submission" date="2021-04" db="EMBL/GenBank/DDBJ databases">
        <authorList>
            <person name="Gilroy R."/>
        </authorList>
    </citation>
    <scope>NUCLEOTIDE SEQUENCE</scope>
    <source>
        <strain evidence="1">CHK160-9182</strain>
    </source>
</reference>